<name>A0ACC2KN27_PERAE</name>
<comment type="caution">
    <text evidence="1">The sequence shown here is derived from an EMBL/GenBank/DDBJ whole genome shotgun (WGS) entry which is preliminary data.</text>
</comment>
<evidence type="ECO:0000313" key="1">
    <source>
        <dbReference type="EMBL" id="KAJ8622594.1"/>
    </source>
</evidence>
<dbReference type="EMBL" id="CM056818">
    <property type="protein sequence ID" value="KAJ8622594.1"/>
    <property type="molecule type" value="Genomic_DNA"/>
</dbReference>
<accession>A0ACC2KN27</accession>
<proteinExistence type="predicted"/>
<sequence>MKVSAAEHYLVLKKKTIFPFSIVHLRTHRIKSDFIHILGHLGDKKTPLTVIHELLKECSLYCWLSQ</sequence>
<keyword evidence="2" id="KW-1185">Reference proteome</keyword>
<gene>
    <name evidence="1" type="ORF">MRB53_031123</name>
</gene>
<organism evidence="1 2">
    <name type="scientific">Persea americana</name>
    <name type="common">Avocado</name>
    <dbReference type="NCBI Taxonomy" id="3435"/>
    <lineage>
        <taxon>Eukaryota</taxon>
        <taxon>Viridiplantae</taxon>
        <taxon>Streptophyta</taxon>
        <taxon>Embryophyta</taxon>
        <taxon>Tracheophyta</taxon>
        <taxon>Spermatophyta</taxon>
        <taxon>Magnoliopsida</taxon>
        <taxon>Magnoliidae</taxon>
        <taxon>Laurales</taxon>
        <taxon>Lauraceae</taxon>
        <taxon>Persea</taxon>
    </lineage>
</organism>
<dbReference type="Proteomes" id="UP001234297">
    <property type="component" value="Chromosome 10"/>
</dbReference>
<reference evidence="1 2" key="1">
    <citation type="journal article" date="2022" name="Hortic Res">
        <title>A haplotype resolved chromosomal level avocado genome allows analysis of novel avocado genes.</title>
        <authorList>
            <person name="Nath O."/>
            <person name="Fletcher S.J."/>
            <person name="Hayward A."/>
            <person name="Shaw L.M."/>
            <person name="Masouleh A.K."/>
            <person name="Furtado A."/>
            <person name="Henry R.J."/>
            <person name="Mitter N."/>
        </authorList>
    </citation>
    <scope>NUCLEOTIDE SEQUENCE [LARGE SCALE GENOMIC DNA]</scope>
    <source>
        <strain evidence="2">cv. Hass</strain>
    </source>
</reference>
<protein>
    <submittedName>
        <fullName evidence="1">Uncharacterized protein</fullName>
    </submittedName>
</protein>
<evidence type="ECO:0000313" key="2">
    <source>
        <dbReference type="Proteomes" id="UP001234297"/>
    </source>
</evidence>